<sequence>MCNSTRSGNLESKSFEGGMEYNYSYTTEARHRTIGLCGKSINNNTSNTSTSDSGEVFNGENFLGVWSQELIAKGSELLKHTRKGNRKHPEGPDLKEAETSFS</sequence>
<dbReference type="AlphaFoldDB" id="A0A0L9VJR9"/>
<evidence type="ECO:0000313" key="3">
    <source>
        <dbReference type="Proteomes" id="UP000053144"/>
    </source>
</evidence>
<dbReference type="EMBL" id="CM003380">
    <property type="protein sequence ID" value="KOM54939.1"/>
    <property type="molecule type" value="Genomic_DNA"/>
</dbReference>
<name>A0A0L9VJR9_PHAAN</name>
<evidence type="ECO:0000256" key="1">
    <source>
        <dbReference type="SAM" id="MobiDB-lite"/>
    </source>
</evidence>
<feature type="region of interest" description="Disordered" evidence="1">
    <location>
        <begin position="77"/>
        <end position="102"/>
    </location>
</feature>
<evidence type="ECO:0000313" key="2">
    <source>
        <dbReference type="EMBL" id="KOM54939.1"/>
    </source>
</evidence>
<gene>
    <name evidence="2" type="ORF">LR48_Vigan10g083100</name>
</gene>
<reference evidence="3" key="1">
    <citation type="journal article" date="2015" name="Proc. Natl. Acad. Sci. U.S.A.">
        <title>Genome sequencing of adzuki bean (Vigna angularis) provides insight into high starch and low fat accumulation and domestication.</title>
        <authorList>
            <person name="Yang K."/>
            <person name="Tian Z."/>
            <person name="Chen C."/>
            <person name="Luo L."/>
            <person name="Zhao B."/>
            <person name="Wang Z."/>
            <person name="Yu L."/>
            <person name="Li Y."/>
            <person name="Sun Y."/>
            <person name="Li W."/>
            <person name="Chen Y."/>
            <person name="Li Y."/>
            <person name="Zhang Y."/>
            <person name="Ai D."/>
            <person name="Zhao J."/>
            <person name="Shang C."/>
            <person name="Ma Y."/>
            <person name="Wu B."/>
            <person name="Wang M."/>
            <person name="Gao L."/>
            <person name="Sun D."/>
            <person name="Zhang P."/>
            <person name="Guo F."/>
            <person name="Wang W."/>
            <person name="Li Y."/>
            <person name="Wang J."/>
            <person name="Varshney R.K."/>
            <person name="Wang J."/>
            <person name="Ling H.Q."/>
            <person name="Wan P."/>
        </authorList>
    </citation>
    <scope>NUCLEOTIDE SEQUENCE</scope>
    <source>
        <strain evidence="3">cv. Jingnong 6</strain>
    </source>
</reference>
<proteinExistence type="predicted"/>
<protein>
    <submittedName>
        <fullName evidence="2">Uncharacterized protein</fullName>
    </submittedName>
</protein>
<feature type="compositionally biased region" description="Basic and acidic residues" evidence="1">
    <location>
        <begin position="87"/>
        <end position="102"/>
    </location>
</feature>
<dbReference type="Gramene" id="KOM54939">
    <property type="protein sequence ID" value="KOM54939"/>
    <property type="gene ID" value="LR48_Vigan10g083100"/>
</dbReference>
<accession>A0A0L9VJR9</accession>
<organism evidence="2 3">
    <name type="scientific">Phaseolus angularis</name>
    <name type="common">Azuki bean</name>
    <name type="synonym">Vigna angularis</name>
    <dbReference type="NCBI Taxonomy" id="3914"/>
    <lineage>
        <taxon>Eukaryota</taxon>
        <taxon>Viridiplantae</taxon>
        <taxon>Streptophyta</taxon>
        <taxon>Embryophyta</taxon>
        <taxon>Tracheophyta</taxon>
        <taxon>Spermatophyta</taxon>
        <taxon>Magnoliopsida</taxon>
        <taxon>eudicotyledons</taxon>
        <taxon>Gunneridae</taxon>
        <taxon>Pentapetalae</taxon>
        <taxon>rosids</taxon>
        <taxon>fabids</taxon>
        <taxon>Fabales</taxon>
        <taxon>Fabaceae</taxon>
        <taxon>Papilionoideae</taxon>
        <taxon>50 kb inversion clade</taxon>
        <taxon>NPAAA clade</taxon>
        <taxon>indigoferoid/millettioid clade</taxon>
        <taxon>Phaseoleae</taxon>
        <taxon>Vigna</taxon>
    </lineage>
</organism>
<dbReference type="Proteomes" id="UP000053144">
    <property type="component" value="Chromosome 10"/>
</dbReference>